<protein>
    <submittedName>
        <fullName evidence="2">Uncharacterized protein</fullName>
    </submittedName>
</protein>
<evidence type="ECO:0000256" key="1">
    <source>
        <dbReference type="SAM" id="MobiDB-lite"/>
    </source>
</evidence>
<feature type="region of interest" description="Disordered" evidence="1">
    <location>
        <begin position="34"/>
        <end position="63"/>
    </location>
</feature>
<dbReference type="Proteomes" id="UP000239757">
    <property type="component" value="Unassembled WGS sequence"/>
</dbReference>
<dbReference type="AlphaFoldDB" id="A0A2P5XIV0"/>
<name>A0A2P5XIV0_GOSBA</name>
<sequence>MVQKLEAIKGGGGSIKVGTKGTISSLMTRELDSVKPAPKTPVSFRHKSQTIPTSVACGSPTPKRLQLRKSLDGASTSGNDNNYISYKHHQTSQKTKSLSKSTHQIPMLGFENIALDRTPSRQKSDKKVSNIVEVVDIKCGKYPDRAWSNPVTNRLKKLGWLKYSISCITKDPTVPLVPISTGGFAIAVAISTGTLLYMINGPVIVDKDNDVKRAGGGKLLVNGGKRTLIGLATFRVSVIFPRTASSSSGFLTATQVKMEDVECRQD</sequence>
<dbReference type="PANTHER" id="PTHR36405:SF1">
    <property type="entry name" value="OS07G0520600 PROTEIN"/>
    <property type="match status" value="1"/>
</dbReference>
<dbReference type="EMBL" id="KZ664777">
    <property type="protein sequence ID" value="PPS03265.1"/>
    <property type="molecule type" value="Genomic_DNA"/>
</dbReference>
<organism evidence="2 3">
    <name type="scientific">Gossypium barbadense</name>
    <name type="common">Sea Island cotton</name>
    <name type="synonym">Hibiscus barbadensis</name>
    <dbReference type="NCBI Taxonomy" id="3634"/>
    <lineage>
        <taxon>Eukaryota</taxon>
        <taxon>Viridiplantae</taxon>
        <taxon>Streptophyta</taxon>
        <taxon>Embryophyta</taxon>
        <taxon>Tracheophyta</taxon>
        <taxon>Spermatophyta</taxon>
        <taxon>Magnoliopsida</taxon>
        <taxon>eudicotyledons</taxon>
        <taxon>Gunneridae</taxon>
        <taxon>Pentapetalae</taxon>
        <taxon>rosids</taxon>
        <taxon>malvids</taxon>
        <taxon>Malvales</taxon>
        <taxon>Malvaceae</taxon>
        <taxon>Malvoideae</taxon>
        <taxon>Gossypium</taxon>
    </lineage>
</organism>
<gene>
    <name evidence="2" type="ORF">GOBAR_AA17395</name>
</gene>
<evidence type="ECO:0000313" key="2">
    <source>
        <dbReference type="EMBL" id="PPS03265.1"/>
    </source>
</evidence>
<dbReference type="PANTHER" id="PTHR36405">
    <property type="entry name" value="BNAA10G09140D PROTEIN"/>
    <property type="match status" value="1"/>
</dbReference>
<reference evidence="2 3" key="1">
    <citation type="submission" date="2015-01" db="EMBL/GenBank/DDBJ databases">
        <title>Genome of allotetraploid Gossypium barbadense reveals genomic plasticity and fiber elongation in cotton evolution.</title>
        <authorList>
            <person name="Chen X."/>
            <person name="Liu X."/>
            <person name="Zhao B."/>
            <person name="Zheng H."/>
            <person name="Hu Y."/>
            <person name="Lu G."/>
            <person name="Yang C."/>
            <person name="Chen J."/>
            <person name="Shan C."/>
            <person name="Zhang L."/>
            <person name="Zhou Y."/>
            <person name="Wang L."/>
            <person name="Guo W."/>
            <person name="Bai Y."/>
            <person name="Ruan J."/>
            <person name="Shangguan X."/>
            <person name="Mao Y."/>
            <person name="Jiang J."/>
            <person name="Zhu Y."/>
            <person name="Lei J."/>
            <person name="Kang H."/>
            <person name="Chen S."/>
            <person name="He X."/>
            <person name="Wang R."/>
            <person name="Wang Y."/>
            <person name="Chen J."/>
            <person name="Wang L."/>
            <person name="Yu S."/>
            <person name="Wang B."/>
            <person name="Wei J."/>
            <person name="Song S."/>
            <person name="Lu X."/>
            <person name="Gao Z."/>
            <person name="Gu W."/>
            <person name="Deng X."/>
            <person name="Ma D."/>
            <person name="Wang S."/>
            <person name="Liang W."/>
            <person name="Fang L."/>
            <person name="Cai C."/>
            <person name="Zhu X."/>
            <person name="Zhou B."/>
            <person name="Zhang Y."/>
            <person name="Chen Z."/>
            <person name="Xu S."/>
            <person name="Zhu R."/>
            <person name="Wang S."/>
            <person name="Zhang T."/>
            <person name="Zhao G."/>
        </authorList>
    </citation>
    <scope>NUCLEOTIDE SEQUENCE [LARGE SCALE GENOMIC DNA]</scope>
    <source>
        <strain evidence="3">cv. Xinhai21</strain>
        <tissue evidence="2">Leaf</tissue>
    </source>
</reference>
<dbReference type="OrthoDB" id="670923at2759"/>
<evidence type="ECO:0000313" key="3">
    <source>
        <dbReference type="Proteomes" id="UP000239757"/>
    </source>
</evidence>
<accession>A0A2P5XIV0</accession>
<proteinExistence type="predicted"/>